<organism evidence="1">
    <name type="scientific">Amphimedon queenslandica</name>
    <name type="common">Sponge</name>
    <dbReference type="NCBI Taxonomy" id="400682"/>
    <lineage>
        <taxon>Eukaryota</taxon>
        <taxon>Metazoa</taxon>
        <taxon>Porifera</taxon>
        <taxon>Demospongiae</taxon>
        <taxon>Heteroscleromorpha</taxon>
        <taxon>Haplosclerida</taxon>
        <taxon>Niphatidae</taxon>
        <taxon>Amphimedon</taxon>
    </lineage>
</organism>
<proteinExistence type="predicted"/>
<evidence type="ECO:0000313" key="1">
    <source>
        <dbReference type="EnsemblMetazoa" id="Aqu2.1.38231_001"/>
    </source>
</evidence>
<name>A0A1X7VDV7_AMPQE</name>
<protein>
    <submittedName>
        <fullName evidence="1">Uncharacterized protein</fullName>
    </submittedName>
</protein>
<dbReference type="InParanoid" id="A0A1X7VDV7"/>
<sequence>MLEKLRRGFPDDQTLATLSERVLLMPIEKKFKILQQDSNAPVCLFPKVDMYNECNETMLANLPSPNVKIKATNLIDDTGKIHGSVNGPHGTVQSM</sequence>
<dbReference type="AlphaFoldDB" id="A0A1X7VDV7"/>
<dbReference type="EnsemblMetazoa" id="Aqu2.1.38231_001">
    <property type="protein sequence ID" value="Aqu2.1.38231_001"/>
    <property type="gene ID" value="Aqu2.1.38231"/>
</dbReference>
<accession>A0A1X7VDV7</accession>
<reference evidence="1" key="1">
    <citation type="submission" date="2017-05" db="UniProtKB">
        <authorList>
            <consortium name="EnsemblMetazoa"/>
        </authorList>
    </citation>
    <scope>IDENTIFICATION</scope>
</reference>